<accession>A0A1F5YGH6</accession>
<organism evidence="1 2">
    <name type="scientific">Candidatus Gottesmanbacteria bacterium RBG_13_37_7</name>
    <dbReference type="NCBI Taxonomy" id="1798369"/>
    <lineage>
        <taxon>Bacteria</taxon>
        <taxon>Candidatus Gottesmaniibacteriota</taxon>
    </lineage>
</organism>
<gene>
    <name evidence="1" type="ORF">A2Y99_03185</name>
</gene>
<proteinExistence type="predicted"/>
<name>A0A1F5YGH6_9BACT</name>
<dbReference type="InterPro" id="IPR007710">
    <property type="entry name" value="Nucleoside_deoxyribTrfase"/>
</dbReference>
<evidence type="ECO:0000313" key="2">
    <source>
        <dbReference type="Proteomes" id="UP000178230"/>
    </source>
</evidence>
<comment type="caution">
    <text evidence="1">The sequence shown here is derived from an EMBL/GenBank/DDBJ whole genome shotgun (WGS) entry which is preliminary data.</text>
</comment>
<dbReference type="Pfam" id="PF05014">
    <property type="entry name" value="Nuc_deoxyrib_tr"/>
    <property type="match status" value="1"/>
</dbReference>
<sequence length="187" mass="21748">MLVYFTASVVGKKHYQSNYQKIIDILEKEKCNTISDHILKSTESQIRLETKEERIKFQNQLDKWINSCDCLIAEVSFPSISVGYEISLALSRGKPVLMLYTGDRPPSLLVQHKDEKLICEKYLFANLKDVIKDFLNYVRDAEGSRFTFYITSEIATFLEEVSQKEKLPKAVYLRKLIEKEIRIRKAG</sequence>
<dbReference type="InterPro" id="IPR051239">
    <property type="entry name" value="2'-dNMP_N-hydrolase"/>
</dbReference>
<dbReference type="Proteomes" id="UP000178230">
    <property type="component" value="Unassembled WGS sequence"/>
</dbReference>
<protein>
    <recommendedName>
        <fullName evidence="3">2'-deoxynucleoside 5'-phosphate N-hydrolase 1</fullName>
    </recommendedName>
</protein>
<dbReference type="AlphaFoldDB" id="A0A1F5YGH6"/>
<reference evidence="1 2" key="1">
    <citation type="journal article" date="2016" name="Nat. Commun.">
        <title>Thousands of microbial genomes shed light on interconnected biogeochemical processes in an aquifer system.</title>
        <authorList>
            <person name="Anantharaman K."/>
            <person name="Brown C.T."/>
            <person name="Hug L.A."/>
            <person name="Sharon I."/>
            <person name="Castelle C.J."/>
            <person name="Probst A.J."/>
            <person name="Thomas B.C."/>
            <person name="Singh A."/>
            <person name="Wilkins M.J."/>
            <person name="Karaoz U."/>
            <person name="Brodie E.L."/>
            <person name="Williams K.H."/>
            <person name="Hubbard S.S."/>
            <person name="Banfield J.F."/>
        </authorList>
    </citation>
    <scope>NUCLEOTIDE SEQUENCE [LARGE SCALE GENOMIC DNA]</scope>
</reference>
<dbReference type="GO" id="GO:0070694">
    <property type="term" value="F:5-hydroxymethyl-dUMP N-hydrolase activity"/>
    <property type="evidence" value="ECO:0007669"/>
    <property type="project" value="TreeGrafter"/>
</dbReference>
<dbReference type="PANTHER" id="PTHR15364:SF0">
    <property type="entry name" value="2'-DEOXYNUCLEOSIDE 5'-PHOSPHATE N-HYDROLASE 1"/>
    <property type="match status" value="1"/>
</dbReference>
<dbReference type="GO" id="GO:0009159">
    <property type="term" value="P:deoxyribonucleoside monophosphate catabolic process"/>
    <property type="evidence" value="ECO:0007669"/>
    <property type="project" value="TreeGrafter"/>
</dbReference>
<dbReference type="EMBL" id="MFIY01000063">
    <property type="protein sequence ID" value="OGF99249.1"/>
    <property type="molecule type" value="Genomic_DNA"/>
</dbReference>
<dbReference type="Gene3D" id="3.40.50.450">
    <property type="match status" value="1"/>
</dbReference>
<dbReference type="PANTHER" id="PTHR15364">
    <property type="entry name" value="2'-DEOXYNUCLEOSIDE 5'-PHOSPHATE N-HYDROLASE 1"/>
    <property type="match status" value="1"/>
</dbReference>
<evidence type="ECO:0000313" key="1">
    <source>
        <dbReference type="EMBL" id="OGF99249.1"/>
    </source>
</evidence>
<dbReference type="SUPFAM" id="SSF52309">
    <property type="entry name" value="N-(deoxy)ribosyltransferase-like"/>
    <property type="match status" value="1"/>
</dbReference>
<evidence type="ECO:0008006" key="3">
    <source>
        <dbReference type="Google" id="ProtNLM"/>
    </source>
</evidence>